<evidence type="ECO:0000256" key="15">
    <source>
        <dbReference type="ARBA" id="ARBA00070760"/>
    </source>
</evidence>
<evidence type="ECO:0000256" key="3">
    <source>
        <dbReference type="ARBA" id="ARBA00012093"/>
    </source>
</evidence>
<dbReference type="Proteomes" id="UP000663880">
    <property type="component" value="Unassembled WGS sequence"/>
</dbReference>
<dbReference type="GO" id="GO:0005524">
    <property type="term" value="F:ATP binding"/>
    <property type="evidence" value="ECO:0007669"/>
    <property type="project" value="UniProtKB-ARBA"/>
</dbReference>
<evidence type="ECO:0000256" key="4">
    <source>
        <dbReference type="ARBA" id="ARBA00022898"/>
    </source>
</evidence>
<dbReference type="OrthoDB" id="4418812at2759"/>
<keyword evidence="21" id="KW-1185">Reference proteome</keyword>
<keyword evidence="5" id="KW-0456">Lyase</keyword>
<comment type="caution">
    <text evidence="20">The sequence shown here is derived from an EMBL/GenBank/DDBJ whole genome shotgun (WGS) entry which is preliminary data.</text>
</comment>
<comment type="function">
    <text evidence="12">Catalyzes the synthesis of D-serine from L-serine. D-serine is a key coagonist with glutamate at NMDA receptors. Has dehydratase activity towards both L-serine and D-serine.</text>
</comment>
<evidence type="ECO:0000256" key="18">
    <source>
        <dbReference type="ARBA" id="ARBA00081761"/>
    </source>
</evidence>
<comment type="catalytic activity">
    <reaction evidence="11">
        <text>L-serine = D-serine</text>
        <dbReference type="Rhea" id="RHEA:10980"/>
        <dbReference type="ChEBI" id="CHEBI:33384"/>
        <dbReference type="ChEBI" id="CHEBI:35247"/>
        <dbReference type="EC" id="5.1.1.18"/>
    </reaction>
</comment>
<evidence type="ECO:0000256" key="10">
    <source>
        <dbReference type="ARBA" id="ARBA00050422"/>
    </source>
</evidence>
<reference evidence="20" key="1">
    <citation type="submission" date="2021-02" db="EMBL/GenBank/DDBJ databases">
        <authorList>
            <person name="Steward A R."/>
        </authorList>
    </citation>
    <scope>NUCLEOTIDE SEQUENCE</scope>
</reference>
<name>A0A821T8B4_9NEOP</name>
<dbReference type="GO" id="GO:0006565">
    <property type="term" value="P:L-serine catabolic process"/>
    <property type="evidence" value="ECO:0007669"/>
    <property type="project" value="TreeGrafter"/>
</dbReference>
<dbReference type="GO" id="GO:0004794">
    <property type="term" value="F:threonine deaminase activity"/>
    <property type="evidence" value="ECO:0007669"/>
    <property type="project" value="TreeGrafter"/>
</dbReference>
<accession>A0A821T8B4</accession>
<dbReference type="GO" id="GO:0008721">
    <property type="term" value="F:D-serine ammonia-lyase activity"/>
    <property type="evidence" value="ECO:0007669"/>
    <property type="project" value="UniProtKB-EC"/>
</dbReference>
<comment type="catalytic activity">
    <reaction evidence="10">
        <text>D-serine = pyruvate + NH4(+)</text>
        <dbReference type="Rhea" id="RHEA:13977"/>
        <dbReference type="ChEBI" id="CHEBI:15361"/>
        <dbReference type="ChEBI" id="CHEBI:28938"/>
        <dbReference type="ChEBI" id="CHEBI:35247"/>
        <dbReference type="EC" id="4.3.1.18"/>
    </reaction>
</comment>
<gene>
    <name evidence="20" type="ORF">PMACD_LOCUS8532</name>
</gene>
<dbReference type="EMBL" id="CAJOBZ010000022">
    <property type="protein sequence ID" value="CAF4868310.1"/>
    <property type="molecule type" value="Genomic_DNA"/>
</dbReference>
<evidence type="ECO:0000256" key="8">
    <source>
        <dbReference type="ARBA" id="ARBA00042605"/>
    </source>
</evidence>
<evidence type="ECO:0000256" key="11">
    <source>
        <dbReference type="ARBA" id="ARBA00051769"/>
    </source>
</evidence>
<dbReference type="GO" id="GO:0070178">
    <property type="term" value="P:D-serine metabolic process"/>
    <property type="evidence" value="ECO:0007669"/>
    <property type="project" value="UniProtKB-ARBA"/>
</dbReference>
<dbReference type="GO" id="GO:0030170">
    <property type="term" value="F:pyridoxal phosphate binding"/>
    <property type="evidence" value="ECO:0007669"/>
    <property type="project" value="UniProtKB-ARBA"/>
</dbReference>
<dbReference type="CDD" id="cd01562">
    <property type="entry name" value="Thr-dehyd"/>
    <property type="match status" value="1"/>
</dbReference>
<dbReference type="GO" id="GO:0030378">
    <property type="term" value="F:serine racemase activity"/>
    <property type="evidence" value="ECO:0007669"/>
    <property type="project" value="UniProtKB-EC"/>
</dbReference>
<comment type="similarity">
    <text evidence="2">Belongs to the serine/threonine dehydratase family.</text>
</comment>
<evidence type="ECO:0000256" key="9">
    <source>
        <dbReference type="ARBA" id="ARBA00049406"/>
    </source>
</evidence>
<evidence type="ECO:0000256" key="1">
    <source>
        <dbReference type="ARBA" id="ARBA00001933"/>
    </source>
</evidence>
<dbReference type="GO" id="GO:0003941">
    <property type="term" value="F:L-serine ammonia-lyase activity"/>
    <property type="evidence" value="ECO:0007669"/>
    <property type="project" value="UniProtKB-EC"/>
</dbReference>
<dbReference type="EC" id="4.3.1.18" evidence="13"/>
<evidence type="ECO:0000256" key="5">
    <source>
        <dbReference type="ARBA" id="ARBA00023239"/>
    </source>
</evidence>
<dbReference type="GO" id="GO:0009097">
    <property type="term" value="P:isoleucine biosynthetic process"/>
    <property type="evidence" value="ECO:0007669"/>
    <property type="project" value="TreeGrafter"/>
</dbReference>
<evidence type="ECO:0000259" key="19">
    <source>
        <dbReference type="Pfam" id="PF00291"/>
    </source>
</evidence>
<comment type="catalytic activity">
    <reaction evidence="9">
        <text>L-serine = pyruvate + NH4(+)</text>
        <dbReference type="Rhea" id="RHEA:19169"/>
        <dbReference type="ChEBI" id="CHEBI:15361"/>
        <dbReference type="ChEBI" id="CHEBI:28938"/>
        <dbReference type="ChEBI" id="CHEBI:33384"/>
        <dbReference type="EC" id="4.3.1.17"/>
    </reaction>
</comment>
<feature type="domain" description="Tryptophan synthase beta chain-like PALP" evidence="19">
    <location>
        <begin position="48"/>
        <end position="321"/>
    </location>
</feature>
<evidence type="ECO:0000256" key="14">
    <source>
        <dbReference type="ARBA" id="ARBA00066592"/>
    </source>
</evidence>
<dbReference type="AlphaFoldDB" id="A0A821T8B4"/>
<sequence length="440" mass="49062">MTRRYEDFDEFCDPDNPITITYNDALDAMQRIRKYMPETPYAISHKQNDFTMNLFYKLETLHRTGSFKERGALNSLEMLALDKRKIGIVVASLGNQAIGLCYYAKKLGIPVTVVMPIGVAINKLQQCHNLGAKIVVQGGNLTESQRLARAIAREKGLTYINGRDHPNILSGYGTVALEILDQIPNVDAILAPVGSGGLVAAVAAVVKYVKPDCLVYGVQSEKVPTFFKSLEMGERTNLPWQSSAADSIAMPSVGINAFHTAKPLLDKMLLVNEDWITRSVLHLVEVERLVVEGAAACTLAAILGNLVPELKTKNVVCILSGGNMDAVLMSRCLDRGLAAEGRLVKFKVYIKDSSKEFERLLRLLASGGYNVKRQFQDRVWVENEIYRVEVKLVCEARHLEHALELKRIVEREYGPTSAVFETEPFNEKYICPCYVRKCCN</sequence>
<dbReference type="InterPro" id="IPR036052">
    <property type="entry name" value="TrpB-like_PALP_sf"/>
</dbReference>
<proteinExistence type="inferred from homology"/>
<organism evidence="20 21">
    <name type="scientific">Pieris macdunnoughi</name>
    <dbReference type="NCBI Taxonomy" id="345717"/>
    <lineage>
        <taxon>Eukaryota</taxon>
        <taxon>Metazoa</taxon>
        <taxon>Ecdysozoa</taxon>
        <taxon>Arthropoda</taxon>
        <taxon>Hexapoda</taxon>
        <taxon>Insecta</taxon>
        <taxon>Pterygota</taxon>
        <taxon>Neoptera</taxon>
        <taxon>Endopterygota</taxon>
        <taxon>Lepidoptera</taxon>
        <taxon>Glossata</taxon>
        <taxon>Ditrysia</taxon>
        <taxon>Papilionoidea</taxon>
        <taxon>Pieridae</taxon>
        <taxon>Pierinae</taxon>
        <taxon>Pieris</taxon>
    </lineage>
</organism>
<protein>
    <recommendedName>
        <fullName evidence="15">Serine racemase</fullName>
        <ecNumber evidence="3">4.3.1.17</ecNumber>
        <ecNumber evidence="13">4.3.1.18</ecNumber>
        <ecNumber evidence="14">5.1.1.18</ecNumber>
    </recommendedName>
    <alternativeName>
        <fullName evidence="16">D-serine ammonia-lyase</fullName>
    </alternativeName>
    <alternativeName>
        <fullName evidence="18">D-serine dehydratase</fullName>
    </alternativeName>
    <alternativeName>
        <fullName evidence="17">L-serine ammonia-lyase</fullName>
    </alternativeName>
    <alternativeName>
        <fullName evidence="7">L-serine deaminase</fullName>
    </alternativeName>
    <alternativeName>
        <fullName evidence="6">L-serine dehydratase</fullName>
    </alternativeName>
    <alternativeName>
        <fullName evidence="8">L-threonine dehydratase</fullName>
    </alternativeName>
</protein>
<evidence type="ECO:0000313" key="20">
    <source>
        <dbReference type="EMBL" id="CAF4868310.1"/>
    </source>
</evidence>
<evidence type="ECO:0000313" key="21">
    <source>
        <dbReference type="Proteomes" id="UP000663880"/>
    </source>
</evidence>
<comment type="cofactor">
    <cofactor evidence="1">
        <name>pyridoxal 5'-phosphate</name>
        <dbReference type="ChEBI" id="CHEBI:597326"/>
    </cofactor>
</comment>
<dbReference type="Gene3D" id="3.40.50.1100">
    <property type="match status" value="2"/>
</dbReference>
<dbReference type="InterPro" id="IPR050147">
    <property type="entry name" value="Ser/Thr_Dehydratase"/>
</dbReference>
<dbReference type="EC" id="4.3.1.17" evidence="3"/>
<dbReference type="EC" id="5.1.1.18" evidence="14"/>
<evidence type="ECO:0000256" key="16">
    <source>
        <dbReference type="ARBA" id="ARBA00076108"/>
    </source>
</evidence>
<dbReference type="GO" id="GO:0006567">
    <property type="term" value="P:L-threonine catabolic process"/>
    <property type="evidence" value="ECO:0007669"/>
    <property type="project" value="TreeGrafter"/>
</dbReference>
<dbReference type="FunFam" id="3.40.50.1100:FF:000041">
    <property type="entry name" value="Threonine ammonia-lyase, variant"/>
    <property type="match status" value="1"/>
</dbReference>
<evidence type="ECO:0000256" key="7">
    <source>
        <dbReference type="ARBA" id="ARBA00041766"/>
    </source>
</evidence>
<evidence type="ECO:0000256" key="13">
    <source>
        <dbReference type="ARBA" id="ARBA00066349"/>
    </source>
</evidence>
<dbReference type="Pfam" id="PF00291">
    <property type="entry name" value="PALP"/>
    <property type="match status" value="1"/>
</dbReference>
<evidence type="ECO:0000256" key="12">
    <source>
        <dbReference type="ARBA" id="ARBA00056426"/>
    </source>
</evidence>
<keyword evidence="4" id="KW-0663">Pyridoxal phosphate</keyword>
<dbReference type="PANTHER" id="PTHR48078:SF19">
    <property type="entry name" value="ACT DOMAIN-CONTAINING PROTEIN"/>
    <property type="match status" value="1"/>
</dbReference>
<evidence type="ECO:0000256" key="6">
    <source>
        <dbReference type="ARBA" id="ARBA00031418"/>
    </source>
</evidence>
<evidence type="ECO:0000256" key="17">
    <source>
        <dbReference type="ARBA" id="ARBA00081060"/>
    </source>
</evidence>
<dbReference type="SUPFAM" id="SSF53686">
    <property type="entry name" value="Tryptophan synthase beta subunit-like PLP-dependent enzymes"/>
    <property type="match status" value="1"/>
</dbReference>
<evidence type="ECO:0000256" key="2">
    <source>
        <dbReference type="ARBA" id="ARBA00010869"/>
    </source>
</evidence>
<dbReference type="InterPro" id="IPR001926">
    <property type="entry name" value="TrpB-like_PALP"/>
</dbReference>
<dbReference type="PANTHER" id="PTHR48078">
    <property type="entry name" value="THREONINE DEHYDRATASE, MITOCHONDRIAL-RELATED"/>
    <property type="match status" value="1"/>
</dbReference>